<keyword evidence="1" id="KW-0812">Transmembrane</keyword>
<protein>
    <submittedName>
        <fullName evidence="2">Uncharacterized protein</fullName>
    </submittedName>
</protein>
<dbReference type="EMBL" id="JAAALK010000290">
    <property type="protein sequence ID" value="KAG8046878.1"/>
    <property type="molecule type" value="Genomic_DNA"/>
</dbReference>
<evidence type="ECO:0000256" key="1">
    <source>
        <dbReference type="SAM" id="Phobius"/>
    </source>
</evidence>
<dbReference type="AlphaFoldDB" id="A0A8J5VGN0"/>
<reference evidence="2" key="1">
    <citation type="journal article" date="2021" name="bioRxiv">
        <title>Whole Genome Assembly and Annotation of Northern Wild Rice, Zizania palustris L., Supports a Whole Genome Duplication in the Zizania Genus.</title>
        <authorList>
            <person name="Haas M."/>
            <person name="Kono T."/>
            <person name="Macchietto M."/>
            <person name="Millas R."/>
            <person name="McGilp L."/>
            <person name="Shao M."/>
            <person name="Duquette J."/>
            <person name="Hirsch C.N."/>
            <person name="Kimball J."/>
        </authorList>
    </citation>
    <scope>NUCLEOTIDE SEQUENCE</scope>
    <source>
        <tissue evidence="2">Fresh leaf tissue</tissue>
    </source>
</reference>
<organism evidence="2 3">
    <name type="scientific">Zizania palustris</name>
    <name type="common">Northern wild rice</name>
    <dbReference type="NCBI Taxonomy" id="103762"/>
    <lineage>
        <taxon>Eukaryota</taxon>
        <taxon>Viridiplantae</taxon>
        <taxon>Streptophyta</taxon>
        <taxon>Embryophyta</taxon>
        <taxon>Tracheophyta</taxon>
        <taxon>Spermatophyta</taxon>
        <taxon>Magnoliopsida</taxon>
        <taxon>Liliopsida</taxon>
        <taxon>Poales</taxon>
        <taxon>Poaceae</taxon>
        <taxon>BOP clade</taxon>
        <taxon>Oryzoideae</taxon>
        <taxon>Oryzeae</taxon>
        <taxon>Zizaniinae</taxon>
        <taxon>Zizania</taxon>
    </lineage>
</organism>
<dbReference type="OrthoDB" id="340681at2759"/>
<gene>
    <name evidence="2" type="ORF">GUJ93_ZPchr0008g12041</name>
</gene>
<dbReference type="PANTHER" id="PTHR12069:SF0">
    <property type="entry name" value="DNA-DIRECTED RNA POLYMERASE III SUBUNIT RPC5"/>
    <property type="match status" value="1"/>
</dbReference>
<name>A0A8J5VGN0_ZIZPA</name>
<keyword evidence="3" id="KW-1185">Reference proteome</keyword>
<dbReference type="Pfam" id="PF04801">
    <property type="entry name" value="RPC5"/>
    <property type="match status" value="1"/>
</dbReference>
<dbReference type="GO" id="GO:0042797">
    <property type="term" value="P:tRNA transcription by RNA polymerase III"/>
    <property type="evidence" value="ECO:0007669"/>
    <property type="project" value="TreeGrafter"/>
</dbReference>
<evidence type="ECO:0000313" key="3">
    <source>
        <dbReference type="Proteomes" id="UP000729402"/>
    </source>
</evidence>
<evidence type="ECO:0000313" key="2">
    <source>
        <dbReference type="EMBL" id="KAG8046878.1"/>
    </source>
</evidence>
<keyword evidence="1" id="KW-0472">Membrane</keyword>
<reference evidence="2" key="2">
    <citation type="submission" date="2021-02" db="EMBL/GenBank/DDBJ databases">
        <authorList>
            <person name="Kimball J.A."/>
            <person name="Haas M.W."/>
            <person name="Macchietto M."/>
            <person name="Kono T."/>
            <person name="Duquette J."/>
            <person name="Shao M."/>
        </authorList>
    </citation>
    <scope>NUCLEOTIDE SEQUENCE</scope>
    <source>
        <tissue evidence="2">Fresh leaf tissue</tissue>
    </source>
</reference>
<sequence length="259" mass="29107">MFMTEVNISVLLSEWFLVLHLFFLVIFFCARLPEHPQSCYLCSGPVWHICAQTLSSSKASDVADYAVGVLRGNLIHLNHIDAVMQMRPSMSHVNSGLKGNERSEDSKDYTEESEPWISLTYQPAGSNIASMYHAEMVSNEGGPIDFTMSISDYVSSLCPGGSTDSRGINKSQVIRKMLLLPLEERLKKWFTEVSQVNRFDTLMHLAPPYSDDDVLKVLPVYADLVCGLWVCKSSLLPDDGYACKRDRILLEFTKKIPSL</sequence>
<keyword evidence="1" id="KW-1133">Transmembrane helix</keyword>
<accession>A0A8J5VGN0</accession>
<dbReference type="GO" id="GO:0005666">
    <property type="term" value="C:RNA polymerase III complex"/>
    <property type="evidence" value="ECO:0007669"/>
    <property type="project" value="TreeGrafter"/>
</dbReference>
<dbReference type="PANTHER" id="PTHR12069">
    <property type="entry name" value="DNA-DIRECTED RNA POLYMERASES III 80 KDA POLYPEPTIDE RNA POLYMERASE III SUBUNIT 5"/>
    <property type="match status" value="1"/>
</dbReference>
<dbReference type="InterPro" id="IPR006886">
    <property type="entry name" value="RNA_pol_III_Rpc5"/>
</dbReference>
<proteinExistence type="predicted"/>
<comment type="caution">
    <text evidence="2">The sequence shown here is derived from an EMBL/GenBank/DDBJ whole genome shotgun (WGS) entry which is preliminary data.</text>
</comment>
<feature type="transmembrane region" description="Helical" evidence="1">
    <location>
        <begin position="6"/>
        <end position="30"/>
    </location>
</feature>
<dbReference type="Proteomes" id="UP000729402">
    <property type="component" value="Unassembled WGS sequence"/>
</dbReference>